<keyword evidence="3" id="KW-0963">Cytoplasm</keyword>
<dbReference type="Proteomes" id="UP000243217">
    <property type="component" value="Unassembled WGS sequence"/>
</dbReference>
<dbReference type="InterPro" id="IPR049039">
    <property type="entry name" value="RMD1-3_a_helical_rpt"/>
</dbReference>
<comment type="subunit">
    <text evidence="2">Interacts with microtubules.</text>
</comment>
<dbReference type="GO" id="GO:0005876">
    <property type="term" value="C:spindle microtubule"/>
    <property type="evidence" value="ECO:0007669"/>
    <property type="project" value="TreeGrafter"/>
</dbReference>
<evidence type="ECO:0000313" key="9">
    <source>
        <dbReference type="EMBL" id="OQR93188.1"/>
    </source>
</evidence>
<keyword evidence="5" id="KW-0802">TPR repeat</keyword>
<keyword evidence="6" id="KW-0206">Cytoskeleton</keyword>
<dbReference type="STRING" id="74557.A0A1V9Z599"/>
<dbReference type="InterPro" id="IPR011990">
    <property type="entry name" value="TPR-like_helical_dom_sf"/>
</dbReference>
<dbReference type="EMBL" id="JNBS01002272">
    <property type="protein sequence ID" value="OQR93188.1"/>
    <property type="molecule type" value="Genomic_DNA"/>
</dbReference>
<dbReference type="PANTHER" id="PTHR16056:SF16">
    <property type="entry name" value="REGULATOR OF MICROTUBULE DYNAMICS PROTEIN 1"/>
    <property type="match status" value="1"/>
</dbReference>
<dbReference type="PANTHER" id="PTHR16056">
    <property type="entry name" value="REGULATOR OF MICROTUBULE DYNAMICS PROTEIN"/>
    <property type="match status" value="1"/>
</dbReference>
<name>A0A1V9Z599_9STRA</name>
<evidence type="ECO:0000256" key="7">
    <source>
        <dbReference type="ARBA" id="ARBA00039966"/>
    </source>
</evidence>
<evidence type="ECO:0000256" key="1">
    <source>
        <dbReference type="ARBA" id="ARBA00004245"/>
    </source>
</evidence>
<evidence type="ECO:0000313" key="10">
    <source>
        <dbReference type="Proteomes" id="UP000243217"/>
    </source>
</evidence>
<dbReference type="AlphaFoldDB" id="A0A1V9Z599"/>
<evidence type="ECO:0000256" key="8">
    <source>
        <dbReference type="ARBA" id="ARBA00041958"/>
    </source>
</evidence>
<comment type="caution">
    <text evidence="9">The sequence shown here is derived from an EMBL/GenBank/DDBJ whole genome shotgun (WGS) entry which is preliminary data.</text>
</comment>
<dbReference type="GO" id="GO:0097431">
    <property type="term" value="C:mitotic spindle pole"/>
    <property type="evidence" value="ECO:0007669"/>
    <property type="project" value="TreeGrafter"/>
</dbReference>
<evidence type="ECO:0000256" key="3">
    <source>
        <dbReference type="ARBA" id="ARBA00022490"/>
    </source>
</evidence>
<sequence>MDGNHDKEFISRAIELNPTDATSHNILGQWCLAFANLSWFEKKAASALFGTPPTATYDEAVRHFHDAENISPGFWKKNAYLLGETYMKMNNETEAKLWLGKAKAVPIKTTEDKQVHADVEKLLQSI</sequence>
<dbReference type="Gene3D" id="1.25.40.10">
    <property type="entry name" value="Tetratricopeptide repeat domain"/>
    <property type="match status" value="1"/>
</dbReference>
<dbReference type="OrthoDB" id="69711at2759"/>
<accession>A0A1V9Z599</accession>
<keyword evidence="4" id="KW-0677">Repeat</keyword>
<evidence type="ECO:0000256" key="5">
    <source>
        <dbReference type="ARBA" id="ARBA00022803"/>
    </source>
</evidence>
<dbReference type="GO" id="GO:0008017">
    <property type="term" value="F:microtubule binding"/>
    <property type="evidence" value="ECO:0007669"/>
    <property type="project" value="TreeGrafter"/>
</dbReference>
<reference evidence="9 10" key="1">
    <citation type="journal article" date="2014" name="Genome Biol. Evol.">
        <title>The secreted proteins of Achlya hypogyna and Thraustotheca clavata identify the ancestral oomycete secretome and reveal gene acquisitions by horizontal gene transfer.</title>
        <authorList>
            <person name="Misner I."/>
            <person name="Blouin N."/>
            <person name="Leonard G."/>
            <person name="Richards T.A."/>
            <person name="Lane C.E."/>
        </authorList>
    </citation>
    <scope>NUCLEOTIDE SEQUENCE [LARGE SCALE GENOMIC DNA]</scope>
    <source>
        <strain evidence="9 10">ATCC 34112</strain>
    </source>
</reference>
<keyword evidence="10" id="KW-1185">Reference proteome</keyword>
<dbReference type="SUPFAM" id="SSF48452">
    <property type="entry name" value="TPR-like"/>
    <property type="match status" value="1"/>
</dbReference>
<evidence type="ECO:0000256" key="6">
    <source>
        <dbReference type="ARBA" id="ARBA00023212"/>
    </source>
</evidence>
<protein>
    <recommendedName>
        <fullName evidence="7">Regulator of microtubule dynamics protein 1</fullName>
    </recommendedName>
    <alternativeName>
        <fullName evidence="8">Protein FAM82B</fullName>
    </alternativeName>
</protein>
<gene>
    <name evidence="9" type="ORF">THRCLA_08513</name>
</gene>
<organism evidence="9 10">
    <name type="scientific">Thraustotheca clavata</name>
    <dbReference type="NCBI Taxonomy" id="74557"/>
    <lineage>
        <taxon>Eukaryota</taxon>
        <taxon>Sar</taxon>
        <taxon>Stramenopiles</taxon>
        <taxon>Oomycota</taxon>
        <taxon>Saprolegniomycetes</taxon>
        <taxon>Saprolegniales</taxon>
        <taxon>Achlyaceae</taxon>
        <taxon>Thraustotheca</taxon>
    </lineage>
</organism>
<dbReference type="GO" id="GO:0005737">
    <property type="term" value="C:cytoplasm"/>
    <property type="evidence" value="ECO:0007669"/>
    <property type="project" value="TreeGrafter"/>
</dbReference>
<dbReference type="Pfam" id="PF21033">
    <property type="entry name" value="RMD1-3"/>
    <property type="match status" value="1"/>
</dbReference>
<proteinExistence type="predicted"/>
<evidence type="ECO:0000256" key="4">
    <source>
        <dbReference type="ARBA" id="ARBA00022737"/>
    </source>
</evidence>
<comment type="subcellular location">
    <subcellularLocation>
        <location evidence="1">Cytoplasm</location>
        <location evidence="1">Cytoskeleton</location>
    </subcellularLocation>
</comment>
<evidence type="ECO:0000256" key="2">
    <source>
        <dbReference type="ARBA" id="ARBA00011375"/>
    </source>
</evidence>